<keyword evidence="2" id="KW-1185">Reference proteome</keyword>
<dbReference type="Proteomes" id="UP001141552">
    <property type="component" value="Unassembled WGS sequence"/>
</dbReference>
<reference evidence="1" key="1">
    <citation type="submission" date="2022-02" db="EMBL/GenBank/DDBJ databases">
        <authorList>
            <person name="Henning P.M."/>
            <person name="McCubbin A.G."/>
            <person name="Shore J.S."/>
        </authorList>
    </citation>
    <scope>NUCLEOTIDE SEQUENCE</scope>
    <source>
        <strain evidence="1">F60SS</strain>
        <tissue evidence="1">Leaves</tissue>
    </source>
</reference>
<protein>
    <submittedName>
        <fullName evidence="1">Uncharacterized protein</fullName>
    </submittedName>
</protein>
<organism evidence="1 2">
    <name type="scientific">Turnera subulata</name>
    <dbReference type="NCBI Taxonomy" id="218843"/>
    <lineage>
        <taxon>Eukaryota</taxon>
        <taxon>Viridiplantae</taxon>
        <taxon>Streptophyta</taxon>
        <taxon>Embryophyta</taxon>
        <taxon>Tracheophyta</taxon>
        <taxon>Spermatophyta</taxon>
        <taxon>Magnoliopsida</taxon>
        <taxon>eudicotyledons</taxon>
        <taxon>Gunneridae</taxon>
        <taxon>Pentapetalae</taxon>
        <taxon>rosids</taxon>
        <taxon>fabids</taxon>
        <taxon>Malpighiales</taxon>
        <taxon>Passifloraceae</taxon>
        <taxon>Turnera</taxon>
    </lineage>
</organism>
<sequence>MDYRPATTNLLEPDFELWTNRDGTGRTASTASGLSYELRSGWWGGFTVEAATLCAPSGIDMDCMNSGQEDADLRIVVDLCRKGVDLRKERSSSRSVLIILLIV</sequence>
<evidence type="ECO:0000313" key="2">
    <source>
        <dbReference type="Proteomes" id="UP001141552"/>
    </source>
</evidence>
<dbReference type="AlphaFoldDB" id="A0A9Q0FPY2"/>
<name>A0A9Q0FPY2_9ROSI</name>
<proteinExistence type="predicted"/>
<comment type="caution">
    <text evidence="1">The sequence shown here is derived from an EMBL/GenBank/DDBJ whole genome shotgun (WGS) entry which is preliminary data.</text>
</comment>
<accession>A0A9Q0FPY2</accession>
<gene>
    <name evidence="1" type="ORF">Tsubulata_049497</name>
</gene>
<reference evidence="1" key="2">
    <citation type="journal article" date="2023" name="Plants (Basel)">
        <title>Annotation of the Turnera subulata (Passifloraceae) Draft Genome Reveals the S-Locus Evolved after the Divergence of Turneroideae from Passifloroideae in a Stepwise Manner.</title>
        <authorList>
            <person name="Henning P.M."/>
            <person name="Roalson E.H."/>
            <person name="Mir W."/>
            <person name="McCubbin A.G."/>
            <person name="Shore J.S."/>
        </authorList>
    </citation>
    <scope>NUCLEOTIDE SEQUENCE</scope>
    <source>
        <strain evidence="1">F60SS</strain>
    </source>
</reference>
<dbReference type="EMBL" id="JAKUCV010004676">
    <property type="protein sequence ID" value="KAJ4834545.1"/>
    <property type="molecule type" value="Genomic_DNA"/>
</dbReference>
<evidence type="ECO:0000313" key="1">
    <source>
        <dbReference type="EMBL" id="KAJ4834545.1"/>
    </source>
</evidence>